<evidence type="ECO:0000259" key="1">
    <source>
        <dbReference type="Pfam" id="PF18735"/>
    </source>
</evidence>
<organism evidence="2">
    <name type="scientific">Candidatus Kentrum sp. LPFa</name>
    <dbReference type="NCBI Taxonomy" id="2126335"/>
    <lineage>
        <taxon>Bacteria</taxon>
        <taxon>Pseudomonadati</taxon>
        <taxon>Pseudomonadota</taxon>
        <taxon>Gammaproteobacteria</taxon>
        <taxon>Candidatus Kentrum</taxon>
    </lineage>
</organism>
<proteinExistence type="predicted"/>
<dbReference type="Pfam" id="PF18735">
    <property type="entry name" value="HEPN_RiboL-PSP"/>
    <property type="match status" value="1"/>
</dbReference>
<dbReference type="InterPro" id="IPR041519">
    <property type="entry name" value="HEPN_RiboL-PSP"/>
</dbReference>
<evidence type="ECO:0000313" key="2">
    <source>
        <dbReference type="EMBL" id="VFK12770.1"/>
    </source>
</evidence>
<sequence length="273" mass="32364">MVSALTTRLFVISPYQYGNMKKKINSKMLQELSTLRESRNFIKILNYNFLMNFYENCRIIHYFPAQGIESKDFVRIAYRHYLVSLVSCWETFFRDMFVCTHELDEEFIDKIIKNFNLNRTDIEHADFKLSETLSTCFNFQNIKEIESAYRIMWGSDFFNFLCTEKTNVIGMCGKFTRDFSVCGLFHDWREVIDKTFKERHRIVHDANYRPVLNVKYIQHAEALFLLIPQLVAYFVIKRFGLKHFALCSGEIAAPMVFTMQDILADDWAVVEPT</sequence>
<dbReference type="AlphaFoldDB" id="A0A450W6S4"/>
<name>A0A450W6S4_9GAMM</name>
<protein>
    <recommendedName>
        <fullName evidence="1">RiboL-PSP-HEPN domain-containing protein</fullName>
    </recommendedName>
</protein>
<reference evidence="2" key="1">
    <citation type="submission" date="2019-02" db="EMBL/GenBank/DDBJ databases">
        <authorList>
            <person name="Gruber-Vodicka R. H."/>
            <person name="Seah K. B. B."/>
        </authorList>
    </citation>
    <scope>NUCLEOTIDE SEQUENCE</scope>
    <source>
        <strain evidence="2">BECK_S313</strain>
    </source>
</reference>
<feature type="domain" description="RiboL-PSP-HEPN" evidence="1">
    <location>
        <begin position="70"/>
        <end position="208"/>
    </location>
</feature>
<gene>
    <name evidence="2" type="ORF">BECKLPF1236B_GA0070989_10407</name>
</gene>
<accession>A0A450W6S4</accession>
<dbReference type="EMBL" id="CAADFK010000040">
    <property type="protein sequence ID" value="VFK12770.1"/>
    <property type="molecule type" value="Genomic_DNA"/>
</dbReference>